<name>A0A165U9A1_9APHY</name>
<dbReference type="AlphaFoldDB" id="A0A165U9A1"/>
<proteinExistence type="predicted"/>
<dbReference type="Proteomes" id="UP000076727">
    <property type="component" value="Unassembled WGS sequence"/>
</dbReference>
<sequence length="98" mass="10401">MSPRMVIRGGGAIGGPLASCHVIARPCALWLARTATTGSRGEERRAILPRLRSHTYLVPLLPSLLLAHASKEGKATSGCCGCKDGQVNSEGERRKHAK</sequence>
<dbReference type="EMBL" id="KV429033">
    <property type="protein sequence ID" value="KZT74584.1"/>
    <property type="molecule type" value="Genomic_DNA"/>
</dbReference>
<reference evidence="1 2" key="1">
    <citation type="journal article" date="2016" name="Mol. Biol. Evol.">
        <title>Comparative Genomics of Early-Diverging Mushroom-Forming Fungi Provides Insights into the Origins of Lignocellulose Decay Capabilities.</title>
        <authorList>
            <person name="Nagy L.G."/>
            <person name="Riley R."/>
            <person name="Tritt A."/>
            <person name="Adam C."/>
            <person name="Daum C."/>
            <person name="Floudas D."/>
            <person name="Sun H."/>
            <person name="Yadav J.S."/>
            <person name="Pangilinan J."/>
            <person name="Larsson K.H."/>
            <person name="Matsuura K."/>
            <person name="Barry K."/>
            <person name="Labutti K."/>
            <person name="Kuo R."/>
            <person name="Ohm R.A."/>
            <person name="Bhattacharya S.S."/>
            <person name="Shirouzu T."/>
            <person name="Yoshinaga Y."/>
            <person name="Martin F.M."/>
            <person name="Grigoriev I.V."/>
            <person name="Hibbett D.S."/>
        </authorList>
    </citation>
    <scope>NUCLEOTIDE SEQUENCE [LARGE SCALE GENOMIC DNA]</scope>
    <source>
        <strain evidence="1 2">L-15889</strain>
    </source>
</reference>
<evidence type="ECO:0000313" key="2">
    <source>
        <dbReference type="Proteomes" id="UP000076727"/>
    </source>
</evidence>
<organism evidence="1 2">
    <name type="scientific">Daedalea quercina L-15889</name>
    <dbReference type="NCBI Taxonomy" id="1314783"/>
    <lineage>
        <taxon>Eukaryota</taxon>
        <taxon>Fungi</taxon>
        <taxon>Dikarya</taxon>
        <taxon>Basidiomycota</taxon>
        <taxon>Agaricomycotina</taxon>
        <taxon>Agaricomycetes</taxon>
        <taxon>Polyporales</taxon>
        <taxon>Fomitopsis</taxon>
    </lineage>
</organism>
<gene>
    <name evidence="1" type="ORF">DAEQUDRAFT_200398</name>
</gene>
<evidence type="ECO:0000313" key="1">
    <source>
        <dbReference type="EMBL" id="KZT74584.1"/>
    </source>
</evidence>
<keyword evidence="2" id="KW-1185">Reference proteome</keyword>
<protein>
    <submittedName>
        <fullName evidence="1">Uncharacterized protein</fullName>
    </submittedName>
</protein>
<accession>A0A165U9A1</accession>